<dbReference type="PANTHER" id="PTHR10910:SF62">
    <property type="entry name" value="AT07585P-RELATED"/>
    <property type="match status" value="1"/>
</dbReference>
<dbReference type="InParanoid" id="A0A067QDG0"/>
<dbReference type="PANTHER" id="PTHR10910">
    <property type="entry name" value="EUKARYOTE SPECIFIC DSRNA BINDING PROTEIN"/>
    <property type="match status" value="1"/>
</dbReference>
<proteinExistence type="predicted"/>
<dbReference type="EMBL" id="KL197709">
    <property type="protein sequence ID" value="KDQ64964.1"/>
    <property type="molecule type" value="Genomic_DNA"/>
</dbReference>
<dbReference type="GO" id="GO:0006396">
    <property type="term" value="P:RNA processing"/>
    <property type="evidence" value="ECO:0007669"/>
    <property type="project" value="InterPro"/>
</dbReference>
<gene>
    <name evidence="3" type="ORF">JAAARDRAFT_28624</name>
</gene>
<dbReference type="FunCoup" id="A0A067QDG0">
    <property type="interactions" value="430"/>
</dbReference>
<dbReference type="SMART" id="SM00552">
    <property type="entry name" value="ADEAMc"/>
    <property type="match status" value="1"/>
</dbReference>
<feature type="region of interest" description="Disordered" evidence="1">
    <location>
        <begin position="147"/>
        <end position="168"/>
    </location>
</feature>
<evidence type="ECO:0000256" key="1">
    <source>
        <dbReference type="SAM" id="MobiDB-lite"/>
    </source>
</evidence>
<dbReference type="GO" id="GO:0006382">
    <property type="term" value="P:adenosine to inosine editing"/>
    <property type="evidence" value="ECO:0007669"/>
    <property type="project" value="TreeGrafter"/>
</dbReference>
<dbReference type="OrthoDB" id="10268011at2759"/>
<dbReference type="STRING" id="933084.A0A067QDG0"/>
<dbReference type="GO" id="GO:0003726">
    <property type="term" value="F:double-stranded RNA adenosine deaminase activity"/>
    <property type="evidence" value="ECO:0007669"/>
    <property type="project" value="TreeGrafter"/>
</dbReference>
<protein>
    <recommendedName>
        <fullName evidence="2">A to I editase domain-containing protein</fullName>
    </recommendedName>
</protein>
<name>A0A067QDG0_9AGAM</name>
<dbReference type="Proteomes" id="UP000027265">
    <property type="component" value="Unassembled WGS sequence"/>
</dbReference>
<dbReference type="AlphaFoldDB" id="A0A067QDG0"/>
<evidence type="ECO:0000313" key="4">
    <source>
        <dbReference type="Proteomes" id="UP000027265"/>
    </source>
</evidence>
<evidence type="ECO:0000259" key="2">
    <source>
        <dbReference type="PROSITE" id="PS50141"/>
    </source>
</evidence>
<evidence type="ECO:0000313" key="3">
    <source>
        <dbReference type="EMBL" id="KDQ64964.1"/>
    </source>
</evidence>
<accession>A0A067QDG0</accession>
<feature type="domain" description="A to I editase" evidence="2">
    <location>
        <begin position="51"/>
        <end position="263"/>
    </location>
</feature>
<sequence>MTTDAQLDVNSIVSTILSLYLSLNFNPPPNQFTVLASLILISPNTPPKVISLGTGSKCLPTSKFPLAGDALHDSHAEVLARRGAIRWFVEEVQRYAGTGSSDWIERVEGDKFDLKPHVKMYMYVSTVPCGDASTRYLASSQDPTMSTLKSSTPWAPLPPNTPSRGRDNYSLHGVLRTKPGRADSPPTVCMSCSDKIAMWGVMGIQGALASSFLNPVYVSGVIVGEVEEGLREVVREDCERAFWGRVDGVKGLPPPYHLHLPSIHFTSLPFIHSRSSLGPPTEPASSCNDSLCYIPDSPTKSQEVLIAGIRRGVPPKHRYKEKFRPILSKISLFNLYLQTIQTLNLPAPPPEQTYHTTKSLSTYQSTKNLLQTSPSIFSGWLRSGKRWESFDSAGRVIVVEEFQSDVLES</sequence>
<dbReference type="Pfam" id="PF02137">
    <property type="entry name" value="A_deamin"/>
    <property type="match status" value="1"/>
</dbReference>
<dbReference type="InterPro" id="IPR002466">
    <property type="entry name" value="A_deamin"/>
</dbReference>
<organism evidence="3 4">
    <name type="scientific">Jaapia argillacea MUCL 33604</name>
    <dbReference type="NCBI Taxonomy" id="933084"/>
    <lineage>
        <taxon>Eukaryota</taxon>
        <taxon>Fungi</taxon>
        <taxon>Dikarya</taxon>
        <taxon>Basidiomycota</taxon>
        <taxon>Agaricomycotina</taxon>
        <taxon>Agaricomycetes</taxon>
        <taxon>Agaricomycetidae</taxon>
        <taxon>Jaapiales</taxon>
        <taxon>Jaapiaceae</taxon>
        <taxon>Jaapia</taxon>
    </lineage>
</organism>
<dbReference type="GO" id="GO:0005737">
    <property type="term" value="C:cytoplasm"/>
    <property type="evidence" value="ECO:0007669"/>
    <property type="project" value="TreeGrafter"/>
</dbReference>
<dbReference type="GO" id="GO:0008251">
    <property type="term" value="F:tRNA-specific adenosine deaminase activity"/>
    <property type="evidence" value="ECO:0007669"/>
    <property type="project" value="TreeGrafter"/>
</dbReference>
<keyword evidence="4" id="KW-1185">Reference proteome</keyword>
<dbReference type="GO" id="GO:0003725">
    <property type="term" value="F:double-stranded RNA binding"/>
    <property type="evidence" value="ECO:0007669"/>
    <property type="project" value="TreeGrafter"/>
</dbReference>
<reference evidence="4" key="1">
    <citation type="journal article" date="2014" name="Proc. Natl. Acad. Sci. U.S.A.">
        <title>Extensive sampling of basidiomycete genomes demonstrates inadequacy of the white-rot/brown-rot paradigm for wood decay fungi.</title>
        <authorList>
            <person name="Riley R."/>
            <person name="Salamov A.A."/>
            <person name="Brown D.W."/>
            <person name="Nagy L.G."/>
            <person name="Floudas D."/>
            <person name="Held B.W."/>
            <person name="Levasseur A."/>
            <person name="Lombard V."/>
            <person name="Morin E."/>
            <person name="Otillar R."/>
            <person name="Lindquist E.A."/>
            <person name="Sun H."/>
            <person name="LaButti K.M."/>
            <person name="Schmutz J."/>
            <person name="Jabbour D."/>
            <person name="Luo H."/>
            <person name="Baker S.E."/>
            <person name="Pisabarro A.G."/>
            <person name="Walton J.D."/>
            <person name="Blanchette R.A."/>
            <person name="Henrissat B."/>
            <person name="Martin F."/>
            <person name="Cullen D."/>
            <person name="Hibbett D.S."/>
            <person name="Grigoriev I.V."/>
        </authorList>
    </citation>
    <scope>NUCLEOTIDE SEQUENCE [LARGE SCALE GENOMIC DNA]</scope>
    <source>
        <strain evidence="4">MUCL 33604</strain>
    </source>
</reference>
<dbReference type="PROSITE" id="PS50141">
    <property type="entry name" value="A_DEAMIN_EDITASE"/>
    <property type="match status" value="1"/>
</dbReference>
<dbReference type="HOGENOM" id="CLU_005382_5_0_1"/>
<dbReference type="GO" id="GO:0005730">
    <property type="term" value="C:nucleolus"/>
    <property type="evidence" value="ECO:0007669"/>
    <property type="project" value="TreeGrafter"/>
</dbReference>